<protein>
    <recommendedName>
        <fullName evidence="4">Retrotransposon gag domain-containing protein</fullName>
    </recommendedName>
</protein>
<feature type="compositionally biased region" description="Polar residues" evidence="1">
    <location>
        <begin position="428"/>
        <end position="437"/>
    </location>
</feature>
<feature type="region of interest" description="Disordered" evidence="1">
    <location>
        <begin position="984"/>
        <end position="1016"/>
    </location>
</feature>
<dbReference type="AlphaFoldDB" id="A0ABD2I2Q8"/>
<proteinExistence type="predicted"/>
<dbReference type="InterPro" id="IPR005312">
    <property type="entry name" value="DUF1759"/>
</dbReference>
<name>A0ABD2I2Q8_9BILA</name>
<comment type="caution">
    <text evidence="2">The sequence shown here is derived from an EMBL/GenBank/DDBJ whole genome shotgun (WGS) entry which is preliminary data.</text>
</comment>
<organism evidence="2 3">
    <name type="scientific">Heterodera trifolii</name>
    <dbReference type="NCBI Taxonomy" id="157864"/>
    <lineage>
        <taxon>Eukaryota</taxon>
        <taxon>Metazoa</taxon>
        <taxon>Ecdysozoa</taxon>
        <taxon>Nematoda</taxon>
        <taxon>Chromadorea</taxon>
        <taxon>Rhabditida</taxon>
        <taxon>Tylenchina</taxon>
        <taxon>Tylenchomorpha</taxon>
        <taxon>Tylenchoidea</taxon>
        <taxon>Heteroderidae</taxon>
        <taxon>Heteroderinae</taxon>
        <taxon>Heterodera</taxon>
    </lineage>
</organism>
<accession>A0ABD2I2Q8</accession>
<dbReference type="Pfam" id="PF03564">
    <property type="entry name" value="DUF1759"/>
    <property type="match status" value="1"/>
</dbReference>
<sequence>MSELLRISIAPMVVRLKMYIETAQENLGKELTDQSVRADLLAERQNLCKAISLLEKYNGKWEAIFLRVKGQALQDEEQNYRDFKPEGKAFMHWVDQARGLVDTIEGALGLSELGDAIPQPNQPAQVVQQAPVLHQRHDVTLPPITLPKFSGEPREWPLFWKLFETSVESLQIEDFKKHIYLLGCLPEKSVSRRAIDLYPPSDENYPRVVEILKKRFGDEKTMVESLQAELLHLAKPAESVQSLRQFSESIERICHQLLDYGENEQNKFMASTIKSKLPYHLLTQVVEKEMRAGGAFNCTELRRAIASIVEVKEEVQRCTQIFRGEEKPRNFPHHSNEGRANQGRGTPFRFSRPFREERWRPVEGNETGHKAQQCQSPKRCLKCGGKHHYMICYHGDVPIVNTHEQIREGRTFRKKQSSKQRGDFPLSKTLNSKTGVSSREEDKPSESIAFDGKSTVGLSNVTNRSHALFCRAMVIPKHDHQKMLEKPILFDQASQTSYQSDSHFGEQKTPKGGTETNAYPTNQCVECKLLCFNKGVKATIPKIWLIIQFIRPIIYLAGPSRPPKERRPRATASQNWTSRRVYRTMAFVVLMANSLQDLTGAETIAVMAKSEKCIKNATSMRCIVENSVTLTLLPVGQTNTLLLKTEEGVLLGSINCKIRQEAIVFNCSLGVQACTDCIPDHSSGLQMALELHQSLCTILPLNISGCYRCSTGAQFRYVCSTNFGNSLAETKCDDVLALLYLAGGGSFGCGVESRPILSAFKKFCESSLVLGNDSSLPSNGGIKGWRICHPTTLFKSSFHGMPIPIREGPYFSARRVVIPENAEVFNDRLYGLGDPRFEEEERDPHWQERHVPRQIESLGSWIERFYGPHWYETARERRAVEVRLRGELREGANLLGEHFGRIAEIHFDGFTCYGPEGLFISPGITLLDHFVRLGFQVDPTMPCIQEYVGFSPREQGMLIDLYPIELVNIRNRVGVAWRAPAVVEEPHPPPREQDQLPDGRLENRPPRVARRLPNRR</sequence>
<feature type="compositionally biased region" description="Basic residues" evidence="1">
    <location>
        <begin position="1007"/>
        <end position="1016"/>
    </location>
</feature>
<reference evidence="2 3" key="1">
    <citation type="submission" date="2024-10" db="EMBL/GenBank/DDBJ databases">
        <authorList>
            <person name="Kim D."/>
        </authorList>
    </citation>
    <scope>NUCLEOTIDE SEQUENCE [LARGE SCALE GENOMIC DNA]</scope>
    <source>
        <strain evidence="2">BH-2024</strain>
    </source>
</reference>
<dbReference type="Gene3D" id="2.60.40.3770">
    <property type="match status" value="1"/>
</dbReference>
<feature type="region of interest" description="Disordered" evidence="1">
    <location>
        <begin position="410"/>
        <end position="448"/>
    </location>
</feature>
<feature type="region of interest" description="Disordered" evidence="1">
    <location>
        <begin position="327"/>
        <end position="349"/>
    </location>
</feature>
<evidence type="ECO:0000313" key="3">
    <source>
        <dbReference type="Proteomes" id="UP001620626"/>
    </source>
</evidence>
<dbReference type="EMBL" id="JBICBT010001358">
    <property type="protein sequence ID" value="KAL3071475.1"/>
    <property type="molecule type" value="Genomic_DNA"/>
</dbReference>
<gene>
    <name evidence="2" type="ORF">niasHT_031839</name>
</gene>
<evidence type="ECO:0000313" key="2">
    <source>
        <dbReference type="EMBL" id="KAL3071475.1"/>
    </source>
</evidence>
<dbReference type="Proteomes" id="UP001620626">
    <property type="component" value="Unassembled WGS sequence"/>
</dbReference>
<feature type="compositionally biased region" description="Basic and acidic residues" evidence="1">
    <location>
        <begin position="984"/>
        <end position="1005"/>
    </location>
</feature>
<evidence type="ECO:0000256" key="1">
    <source>
        <dbReference type="SAM" id="MobiDB-lite"/>
    </source>
</evidence>
<feature type="compositionally biased region" description="Basic and acidic residues" evidence="1">
    <location>
        <begin position="327"/>
        <end position="337"/>
    </location>
</feature>
<keyword evidence="3" id="KW-1185">Reference proteome</keyword>
<evidence type="ECO:0008006" key="4">
    <source>
        <dbReference type="Google" id="ProtNLM"/>
    </source>
</evidence>